<dbReference type="GO" id="GO:0005737">
    <property type="term" value="C:cytoplasm"/>
    <property type="evidence" value="ECO:0000314"/>
    <property type="project" value="GeneDB"/>
</dbReference>
<sequence>MSRANSPAAPQGNNANPQVPNNIEGPMRRPRDENVAPPPAQPPQMPQRYKRFSDWKMNSTVRDFLLEEYATLPKMNLHDFLNQCFSNTYNTVNVSMETFVKNPEDYIKDAEILEDIQDTDEFQLLRADIYLSEEKIFTISDWVNGATPEVKNSISPVARGRLNAVQHAVTESEVWFLPRVSVKSCRDVYDSFYNAKWSYVMSGYDAEPLGMKVFDGRPQRIWTEAELNITPKTADFDARVKEGSNGLEIFVLTSEKGWPYNRFVLGYTERCKTICKHVYIRREIMRVWYIIQRGLKAWWMEATAEGPPIHIIIGTSGIGKTCGLGSFLFYSLLHFNEGMLDVVAYFLEDAAFLIYNREGEERGTVDEYERWESAVAAINKMKFENRGHIIMDTRYAMEKLYTQLPSDVWSVTFLTFPKSAHFDEWSANKGGHQIIMNCDDVRDMKAFMAWKKLSIHTGEKVSNRRRYELKREIEDEWKIVEGRINLIGPLPRYIFGLGCYEWHLKRVYDALRAMKKSDKYCYNDIIEHTADWRNDEVMNKLVKIVRVKGNVGGVESYKCQALSLMIRNMMMN</sequence>
<dbReference type="Proteomes" id="UP000008524">
    <property type="component" value="Chromosome 4"/>
</dbReference>
<dbReference type="InterPro" id="IPR046835">
    <property type="entry name" value="RHS_N"/>
</dbReference>
<protein>
    <submittedName>
        <fullName evidence="5">Retrotransposon hot spot (RHS) protein, putative</fullName>
    </submittedName>
</protein>
<dbReference type="PANTHER" id="PTHR33129">
    <property type="entry name" value="PROTEIN KINASE DOMAIN-CONTAINING PROTEIN-RELATED"/>
    <property type="match status" value="1"/>
</dbReference>
<dbReference type="Pfam" id="PF20445">
    <property type="entry name" value="RHS_N"/>
    <property type="match status" value="1"/>
</dbReference>
<dbReference type="GeneID" id="3656553"/>
<dbReference type="InParanoid" id="Q57UU5"/>
<evidence type="ECO:0000256" key="1">
    <source>
        <dbReference type="SAM" id="MobiDB-lite"/>
    </source>
</evidence>
<dbReference type="PANTHER" id="PTHR33129:SF3">
    <property type="entry name" value="HOT SPOT (RHS) PROTEIN, PUTATIVE-RELATED"/>
    <property type="match status" value="1"/>
</dbReference>
<dbReference type="PaxDb" id="5691-AAZ10621"/>
<organism evidence="5 7">
    <name type="scientific">Trypanosoma brucei brucei (strain 927/4 GUTat10.1)</name>
    <dbReference type="NCBI Taxonomy" id="185431"/>
    <lineage>
        <taxon>Eukaryota</taxon>
        <taxon>Discoba</taxon>
        <taxon>Euglenozoa</taxon>
        <taxon>Kinetoplastea</taxon>
        <taxon>Metakinetoplastina</taxon>
        <taxon>Trypanosomatida</taxon>
        <taxon>Trypanosomatidae</taxon>
        <taxon>Trypanosoma</taxon>
    </lineage>
</organism>
<dbReference type="Pfam" id="PF07999">
    <property type="entry name" value="RHSP"/>
    <property type="match status" value="1"/>
</dbReference>
<evidence type="ECO:0000259" key="4">
    <source>
        <dbReference type="Pfam" id="PF24466"/>
    </source>
</evidence>
<dbReference type="RefSeq" id="XP_844180.1">
    <property type="nucleotide sequence ID" value="XM_839087.1"/>
</dbReference>
<evidence type="ECO:0000259" key="3">
    <source>
        <dbReference type="Pfam" id="PF20445"/>
    </source>
</evidence>
<dbReference type="InterPro" id="IPR006518">
    <property type="entry name" value="Trypano_RHS"/>
</dbReference>
<feature type="domain" description="Retrotransposon hot spot protein,C-terminal" evidence="2">
    <location>
        <begin position="311"/>
        <end position="564"/>
    </location>
</feature>
<evidence type="ECO:0000313" key="6">
    <source>
        <dbReference type="EMBL" id="AAZ10621.1"/>
    </source>
</evidence>
<dbReference type="NCBIfam" id="TIGR01631">
    <property type="entry name" value="Trypano_RHS"/>
    <property type="match status" value="1"/>
</dbReference>
<reference evidence="5" key="3">
    <citation type="submission" date="2005-04" db="EMBL/GenBank/DDBJ databases">
        <title>.</title>
        <authorList>
            <person name="Ghedin E."/>
            <person name="Blandin G."/>
            <person name="Bartholomeu D."/>
            <person name="Caler E."/>
            <person name="Haas B."/>
            <person name="Hannick L."/>
            <person name="Shallom J."/>
            <person name="Hou L."/>
            <person name="Djikeng A."/>
            <person name="Feldblyum T."/>
            <person name="Hostetler J."/>
            <person name="Johnson J."/>
            <person name="Jones K."/>
            <person name="Koo H.L."/>
            <person name="Larkin C."/>
            <person name="Pai G."/>
            <person name="Peterson J."/>
            <person name="Khalak H.G."/>
            <person name="Salzberg S."/>
            <person name="Simpson A.J."/>
            <person name="Tallon L."/>
            <person name="Van Aken S."/>
            <person name="Wanless D."/>
            <person name="White O."/>
            <person name="Wortman J."/>
            <person name="Fraser C.M."/>
            <person name="El-Sayed N.M.A."/>
        </authorList>
    </citation>
    <scope>NUCLEOTIDE SEQUENCE</scope>
    <source>
        <strain evidence="5">GUTat10.1</strain>
    </source>
</reference>
<dbReference type="AlphaFoldDB" id="Q57UU5"/>
<accession>D6XEW6</accession>
<dbReference type="InterPro" id="IPR056000">
    <property type="entry name" value="DUF7578"/>
</dbReference>
<reference evidence="6 7" key="2">
    <citation type="journal article" date="2005" name="Science">
        <title>The genome of the African trypanosome Trypanosoma brucei.</title>
        <authorList>
            <person name="Berriman M."/>
            <person name="Ghedin E."/>
            <person name="Hertz-Fowler C."/>
            <person name="Blandin G."/>
            <person name="Renauld H."/>
            <person name="Bartholomeu D.C."/>
            <person name="Lennard N.J."/>
            <person name="Caler E."/>
            <person name="Hamlin N.E."/>
            <person name="Haas B."/>
            <person name="Bohme U."/>
            <person name="Hannick L."/>
            <person name="Aslett M.A."/>
            <person name="Shallom J."/>
            <person name="Marcello L."/>
            <person name="Hou L."/>
            <person name="Wickstead B."/>
            <person name="Alsmark U.C."/>
            <person name="Arrowsmith C."/>
            <person name="Atkin R.J."/>
            <person name="Barron A.J."/>
            <person name="Bringaud F."/>
            <person name="Brooks K."/>
            <person name="Carrington M."/>
            <person name="Cherevach I."/>
            <person name="Chillingworth T.J."/>
            <person name="Churcher C."/>
            <person name="Clark L.N."/>
            <person name="Corton C.H."/>
            <person name="Cronin A."/>
            <person name="Davies R.M."/>
            <person name="Doggett J."/>
            <person name="Djikeng A."/>
            <person name="Feldblyum T."/>
            <person name="Field M.C."/>
            <person name="Fraser A."/>
            <person name="Goodhead I."/>
            <person name="Hance Z."/>
            <person name="Harper D."/>
            <person name="Harris B.R."/>
            <person name="Hauser H."/>
            <person name="Hostetler J."/>
            <person name="Ivens A."/>
            <person name="Jagels K."/>
            <person name="Johnson D."/>
            <person name="Johnson J."/>
            <person name="Jones K."/>
            <person name="Kerhornou A.X."/>
            <person name="Koo H."/>
            <person name="Larke N."/>
            <person name="Landfear S."/>
            <person name="Larkin C."/>
            <person name="Leech V."/>
            <person name="Line A."/>
            <person name="Lord A."/>
            <person name="Macleod A."/>
            <person name="Mooney P.J."/>
            <person name="Moule S."/>
            <person name="Martin D.M."/>
            <person name="Morgan G.W."/>
            <person name="Mungall K."/>
            <person name="Norbertczak H."/>
            <person name="Ormond D."/>
            <person name="Pai G."/>
            <person name="Peacock C.S."/>
            <person name="Peterson J."/>
            <person name="Quail M.A."/>
            <person name="Rabbinowitsch E."/>
            <person name="Rajandream M.A."/>
            <person name="Reitter C."/>
            <person name="Salzberg S.L."/>
            <person name="Sanders M."/>
            <person name="Schobel S."/>
            <person name="Sharp S."/>
            <person name="Simmonds M."/>
            <person name="Simpson A.J."/>
            <person name="Tallon L."/>
            <person name="Turner C.M."/>
            <person name="Tait A."/>
            <person name="Tivey A.R."/>
            <person name="Van Aken S."/>
            <person name="Walker D."/>
            <person name="Wanless D."/>
            <person name="Wang S."/>
            <person name="White B."/>
            <person name="White O."/>
            <person name="Whitehead S."/>
            <person name="Woodward J."/>
            <person name="Wortman J."/>
            <person name="Adams M.D."/>
            <person name="Embley T.M."/>
            <person name="Gull K."/>
            <person name="Ullu E."/>
            <person name="Barry J.D."/>
            <person name="Fairlamb A.H."/>
            <person name="Opperdoes F."/>
            <person name="Barrell B.G."/>
            <person name="Donelson J.E."/>
            <person name="Hall N."/>
            <person name="Fraser C.M."/>
            <person name="Melville S.E."/>
            <person name="El-Sayed N.M."/>
        </authorList>
    </citation>
    <scope>NUCLEOTIDE SEQUENCE [LARGE SCALE GENOMIC DNA]</scope>
    <source>
        <strain evidence="6 7">927/4 GUTat10.1</strain>
    </source>
</reference>
<reference evidence="6" key="4">
    <citation type="submission" date="2005-04" db="EMBL/GenBank/DDBJ databases">
        <title>Sequencing, closure, and annotation of Trypanosoma brucei chromosomes 2 through 8.</title>
        <authorList>
            <person name="Ghedin E."/>
            <person name="Blandin G."/>
            <person name="Bartholomeu D."/>
            <person name="Caler E."/>
            <person name="Haas B."/>
            <person name="Hannick L."/>
            <person name="Shallom J."/>
            <person name="Hou L."/>
            <person name="Djikeng A."/>
            <person name="Feldblyum T."/>
            <person name="Hostetler J."/>
            <person name="Johnson J."/>
            <person name="Jones K."/>
            <person name="Koo H.L."/>
            <person name="Larkin C."/>
            <person name="Pai G."/>
            <person name="Peterson J."/>
            <person name="Khalak H.G."/>
            <person name="Salzberg S."/>
            <person name="Simpson A.J."/>
            <person name="Tallon L."/>
            <person name="Van Aken S."/>
            <person name="Wanless D."/>
            <person name="White O."/>
            <person name="Wortman J."/>
            <person name="Fraser C.M."/>
            <person name="El-Sayed N.M.A."/>
        </authorList>
    </citation>
    <scope>NUCLEOTIDE SEQUENCE</scope>
    <source>
        <strain evidence="6">927/4 GUTat10.1</strain>
    </source>
</reference>
<keyword evidence="7" id="KW-1185">Reference proteome</keyword>
<reference evidence="6" key="1">
    <citation type="journal article" date="2005" name="Science">
        <title>Comparative genomics of trypanosomatid parasitic protozoa.</title>
        <authorList>
            <person name="El-Sayed N.M."/>
            <person name="Myler P.J."/>
            <person name="Blandin G."/>
            <person name="Berriman M."/>
            <person name="Crabtree J."/>
            <person name="Aggarwal G."/>
            <person name="Caler E."/>
            <person name="Renauld H."/>
            <person name="Worthey E.A."/>
            <person name="Hertz-Fowler C."/>
            <person name="Ghedin E."/>
            <person name="Peacock C."/>
            <person name="Bartholomeu D.C."/>
            <person name="Haas B.J."/>
            <person name="Tran A.N."/>
            <person name="Wortman J.R."/>
            <person name="Alsmark U.C."/>
            <person name="Angiuoli S."/>
            <person name="Anupama A."/>
            <person name="Badger J."/>
            <person name="Bringaud F."/>
            <person name="Cadag E."/>
            <person name="Carlton J.M."/>
            <person name="Cerqueira G.C."/>
            <person name="Creasy T."/>
            <person name="Delcher A.L."/>
            <person name="Djikeng A."/>
            <person name="Embley T.M."/>
            <person name="Hauser C."/>
            <person name="Ivens A.C."/>
            <person name="Kummerfeld S.K."/>
            <person name="Pereira-Leal J.B."/>
            <person name="Nilsson D."/>
            <person name="Peterson J."/>
            <person name="Salzberg S.L."/>
            <person name="Shallom J."/>
            <person name="Silva J.C."/>
            <person name="Sundaram J."/>
            <person name="Westenberger S."/>
            <person name="White O."/>
            <person name="Melville S.E."/>
            <person name="Donelson J.E."/>
            <person name="Andersson B."/>
            <person name="Stuart K.D."/>
            <person name="Hall N."/>
        </authorList>
    </citation>
    <scope>NUCLEOTIDE SEQUENCE</scope>
    <source>
        <strain evidence="6">927/4 GUTat10.1</strain>
    </source>
</reference>
<evidence type="ECO:0000313" key="5">
    <source>
        <dbReference type="EMBL" id="AAX70632.1"/>
    </source>
</evidence>
<proteinExistence type="predicted"/>
<dbReference type="Pfam" id="PF24466">
    <property type="entry name" value="DUF7578"/>
    <property type="match status" value="1"/>
</dbReference>
<feature type="compositionally biased region" description="Polar residues" evidence="1">
    <location>
        <begin position="11"/>
        <end position="21"/>
    </location>
</feature>
<feature type="region of interest" description="Disordered" evidence="1">
    <location>
        <begin position="1"/>
        <end position="48"/>
    </location>
</feature>
<dbReference type="InterPro" id="IPR046836">
    <property type="entry name" value="RHS_C"/>
</dbReference>
<dbReference type="InterPro" id="IPR052980">
    <property type="entry name" value="Crinkler_effector"/>
</dbReference>
<name>Q57UU5_TRYB2</name>
<dbReference type="OMA" id="NPDEWHE"/>
<gene>
    <name evidence="6" type="primary">Tb04.5D20.350</name>
    <name evidence="5" type="ORF">Tb927.4.300</name>
</gene>
<dbReference type="STRING" id="185431.Q57UU5"/>
<dbReference type="EMBL" id="CP000067">
    <property type="protein sequence ID" value="AAZ10621.1"/>
    <property type="molecule type" value="Genomic_DNA"/>
</dbReference>
<evidence type="ECO:0000313" key="7">
    <source>
        <dbReference type="Proteomes" id="UP000008524"/>
    </source>
</evidence>
<feature type="domain" description="DUF7578" evidence="4">
    <location>
        <begin position="73"/>
        <end position="128"/>
    </location>
</feature>
<dbReference type="KEGG" id="tbr:Tb927.4.300"/>
<feature type="compositionally biased region" description="Pro residues" evidence="1">
    <location>
        <begin position="36"/>
        <end position="45"/>
    </location>
</feature>
<dbReference type="EMBL" id="AC159449">
    <property type="protein sequence ID" value="AAX70632.1"/>
    <property type="molecule type" value="Genomic_DNA"/>
</dbReference>
<dbReference type="OrthoDB" id="250622at2759"/>
<feature type="domain" description="Retrotransposon hot spot protein N-terminal" evidence="3">
    <location>
        <begin position="189"/>
        <end position="302"/>
    </location>
</feature>
<accession>Q57UU5</accession>
<evidence type="ECO:0000259" key="2">
    <source>
        <dbReference type="Pfam" id="PF07999"/>
    </source>
</evidence>
<dbReference type="VEuPathDB" id="TriTrypDB:Tb927.4.300"/>